<dbReference type="EMBL" id="CAJVQA010007556">
    <property type="protein sequence ID" value="CAG8658385.1"/>
    <property type="molecule type" value="Genomic_DNA"/>
</dbReference>
<dbReference type="SUPFAM" id="SSF56672">
    <property type="entry name" value="DNA/RNA polymerases"/>
    <property type="match status" value="1"/>
</dbReference>
<evidence type="ECO:0000313" key="1">
    <source>
        <dbReference type="EMBL" id="CAG8658385.1"/>
    </source>
</evidence>
<name>A0A9N9E4S0_9GLOM</name>
<organism evidence="1 2">
    <name type="scientific">Cetraspora pellucida</name>
    <dbReference type="NCBI Taxonomy" id="1433469"/>
    <lineage>
        <taxon>Eukaryota</taxon>
        <taxon>Fungi</taxon>
        <taxon>Fungi incertae sedis</taxon>
        <taxon>Mucoromycota</taxon>
        <taxon>Glomeromycotina</taxon>
        <taxon>Glomeromycetes</taxon>
        <taxon>Diversisporales</taxon>
        <taxon>Gigasporaceae</taxon>
        <taxon>Cetraspora</taxon>
    </lineage>
</organism>
<comment type="caution">
    <text evidence="1">The sequence shown here is derived from an EMBL/GenBank/DDBJ whole genome shotgun (WGS) entry which is preliminary data.</text>
</comment>
<dbReference type="Proteomes" id="UP000789759">
    <property type="component" value="Unassembled WGS sequence"/>
</dbReference>
<dbReference type="OrthoDB" id="2484549at2759"/>
<accession>A0A9N9E4S0</accession>
<dbReference type="AlphaFoldDB" id="A0A9N9E4S0"/>
<sequence>MMVNAKCAAMLASLHKITVFLVGALVQYIVAQVSNFINSRKEIDKEWDDNRLTTSNDYAMYVQSQTHETVHFEDLLHRHVNAPEFLRKYYVYLKNTTLTQHGCLSTQRVTGGAETYDYNAYVNIAYTNLKILHSS</sequence>
<protein>
    <submittedName>
        <fullName evidence="1">23730_t:CDS:1</fullName>
    </submittedName>
</protein>
<reference evidence="1" key="1">
    <citation type="submission" date="2021-06" db="EMBL/GenBank/DDBJ databases">
        <authorList>
            <person name="Kallberg Y."/>
            <person name="Tangrot J."/>
            <person name="Rosling A."/>
        </authorList>
    </citation>
    <scope>NUCLEOTIDE SEQUENCE</scope>
    <source>
        <strain evidence="1">FL966</strain>
    </source>
</reference>
<dbReference type="InterPro" id="IPR043502">
    <property type="entry name" value="DNA/RNA_pol_sf"/>
</dbReference>
<evidence type="ECO:0000313" key="2">
    <source>
        <dbReference type="Proteomes" id="UP000789759"/>
    </source>
</evidence>
<keyword evidence="2" id="KW-1185">Reference proteome</keyword>
<proteinExistence type="predicted"/>
<gene>
    <name evidence="1" type="ORF">CPELLU_LOCUS9680</name>
</gene>